<name>A0AAW0JA45_MYOGA</name>
<evidence type="ECO:0000313" key="3">
    <source>
        <dbReference type="Proteomes" id="UP001488838"/>
    </source>
</evidence>
<proteinExistence type="predicted"/>
<reference evidence="2 3" key="1">
    <citation type="journal article" date="2023" name="bioRxiv">
        <title>Conserved and derived expression patterns and positive selection on dental genes reveal complex evolutionary context of ever-growing rodent molars.</title>
        <authorList>
            <person name="Calamari Z.T."/>
            <person name="Song A."/>
            <person name="Cohen E."/>
            <person name="Akter M."/>
            <person name="Roy R.D."/>
            <person name="Hallikas O."/>
            <person name="Christensen M.M."/>
            <person name="Li P."/>
            <person name="Marangoni P."/>
            <person name="Jernvall J."/>
            <person name="Klein O.D."/>
        </authorList>
    </citation>
    <scope>NUCLEOTIDE SEQUENCE [LARGE SCALE GENOMIC DNA]</scope>
    <source>
        <strain evidence="2">V071</strain>
    </source>
</reference>
<feature type="non-terminal residue" evidence="2">
    <location>
        <position position="129"/>
    </location>
</feature>
<accession>A0AAW0JA45</accession>
<feature type="region of interest" description="Disordered" evidence="1">
    <location>
        <begin position="1"/>
        <end position="45"/>
    </location>
</feature>
<feature type="compositionally biased region" description="Basic and acidic residues" evidence="1">
    <location>
        <begin position="20"/>
        <end position="29"/>
    </location>
</feature>
<feature type="compositionally biased region" description="Basic residues" evidence="1">
    <location>
        <begin position="1"/>
        <end position="10"/>
    </location>
</feature>
<evidence type="ECO:0000313" key="2">
    <source>
        <dbReference type="EMBL" id="KAK7823056.1"/>
    </source>
</evidence>
<dbReference type="EMBL" id="JBBHLL010000055">
    <property type="protein sequence ID" value="KAK7823056.1"/>
    <property type="molecule type" value="Genomic_DNA"/>
</dbReference>
<gene>
    <name evidence="2" type="ORF">U0070_025873</name>
</gene>
<organism evidence="2 3">
    <name type="scientific">Myodes glareolus</name>
    <name type="common">Bank vole</name>
    <name type="synonym">Clethrionomys glareolus</name>
    <dbReference type="NCBI Taxonomy" id="447135"/>
    <lineage>
        <taxon>Eukaryota</taxon>
        <taxon>Metazoa</taxon>
        <taxon>Chordata</taxon>
        <taxon>Craniata</taxon>
        <taxon>Vertebrata</taxon>
        <taxon>Euteleostomi</taxon>
        <taxon>Mammalia</taxon>
        <taxon>Eutheria</taxon>
        <taxon>Euarchontoglires</taxon>
        <taxon>Glires</taxon>
        <taxon>Rodentia</taxon>
        <taxon>Myomorpha</taxon>
        <taxon>Muroidea</taxon>
        <taxon>Cricetidae</taxon>
        <taxon>Arvicolinae</taxon>
        <taxon>Myodes</taxon>
    </lineage>
</organism>
<protein>
    <submittedName>
        <fullName evidence="2">Uncharacterized protein</fullName>
    </submittedName>
</protein>
<keyword evidence="3" id="KW-1185">Reference proteome</keyword>
<feature type="non-terminal residue" evidence="2">
    <location>
        <position position="1"/>
    </location>
</feature>
<sequence>VRKQRTRSRPTRQQLFGEEGSNRRGERVRGGKAGPTVSGRGGEYRVKGGDPGVLRCAWTCCGHALPHPVPHSWAPHSAGTLPHWAHVTFYRAGLTGKGAAGIDVCSGATSMNVDHEVNLLVEEIRRLGS</sequence>
<comment type="caution">
    <text evidence="2">The sequence shown here is derived from an EMBL/GenBank/DDBJ whole genome shotgun (WGS) entry which is preliminary data.</text>
</comment>
<evidence type="ECO:0000256" key="1">
    <source>
        <dbReference type="SAM" id="MobiDB-lite"/>
    </source>
</evidence>
<dbReference type="AlphaFoldDB" id="A0AAW0JA45"/>
<dbReference type="Proteomes" id="UP001488838">
    <property type="component" value="Unassembled WGS sequence"/>
</dbReference>